<dbReference type="Pfam" id="PF07277">
    <property type="entry name" value="SapC"/>
    <property type="match status" value="1"/>
</dbReference>
<name>A0A7X0NIY5_9GAMM</name>
<accession>A0A7X0NIY5</accession>
<proteinExistence type="predicted"/>
<dbReference type="AlphaFoldDB" id="A0A7X0NIY5"/>
<evidence type="ECO:0000313" key="2">
    <source>
        <dbReference type="Proteomes" id="UP000537141"/>
    </source>
</evidence>
<dbReference type="RefSeq" id="WP_184425318.1">
    <property type="nucleotide sequence ID" value="NZ_AP027362.1"/>
</dbReference>
<keyword evidence="2" id="KW-1185">Reference proteome</keyword>
<evidence type="ECO:0000313" key="1">
    <source>
        <dbReference type="EMBL" id="MBB6544314.1"/>
    </source>
</evidence>
<evidence type="ECO:0008006" key="3">
    <source>
        <dbReference type="Google" id="ProtNLM"/>
    </source>
</evidence>
<reference evidence="1 2" key="1">
    <citation type="submission" date="2020-08" db="EMBL/GenBank/DDBJ databases">
        <title>Genomic Encyclopedia of Type Strains, Phase IV (KMG-IV): sequencing the most valuable type-strain genomes for metagenomic binning, comparative biology and taxonomic classification.</title>
        <authorList>
            <person name="Goeker M."/>
        </authorList>
    </citation>
    <scope>NUCLEOTIDE SEQUENCE [LARGE SCALE GENOMIC DNA]</scope>
    <source>
        <strain evidence="1 2">DSM 26287</strain>
    </source>
</reference>
<dbReference type="Proteomes" id="UP000537141">
    <property type="component" value="Unassembled WGS sequence"/>
</dbReference>
<gene>
    <name evidence="1" type="ORF">HNQ55_002843</name>
</gene>
<comment type="caution">
    <text evidence="1">The sequence shown here is derived from an EMBL/GenBank/DDBJ whole genome shotgun (WGS) entry which is preliminary data.</text>
</comment>
<dbReference type="EMBL" id="JACHHU010000027">
    <property type="protein sequence ID" value="MBB6544314.1"/>
    <property type="molecule type" value="Genomic_DNA"/>
</dbReference>
<sequence length="238" mass="27251">MTTKIKKLNFNDHKEIKIKPGPHLQTIKAANNVNIIVHEFSTAACEMPIIFIKDEDTGRFRSVAVTGLELNENVFFKDNFWQAHFIPGAVAFNPFSLQRFESSDNAVSLELCIDEESEAVNANEGEALYLDDGSESTYTSDLRKRMHEYIHFQRVTEKFLEYLVDTELLVQRSLDVEVSGKTLSLYGMYVVDPKKLENLTDDEFIVLRKRGYLPLIYAHHTSLGQFNHLSKLKIMAAN</sequence>
<organism evidence="1 2">
    <name type="scientific">Thalassotalea piscium</name>
    <dbReference type="NCBI Taxonomy" id="1230533"/>
    <lineage>
        <taxon>Bacteria</taxon>
        <taxon>Pseudomonadati</taxon>
        <taxon>Pseudomonadota</taxon>
        <taxon>Gammaproteobacteria</taxon>
        <taxon>Alteromonadales</taxon>
        <taxon>Colwelliaceae</taxon>
        <taxon>Thalassotalea</taxon>
    </lineage>
</organism>
<protein>
    <recommendedName>
        <fullName evidence="3">Multidrug transporter</fullName>
    </recommendedName>
</protein>
<dbReference type="InterPro" id="IPR010836">
    <property type="entry name" value="SapC"/>
</dbReference>